<dbReference type="PANTHER" id="PTHR13693:SF100">
    <property type="entry name" value="8-AMINO-7-OXONONANOATE SYNTHASE"/>
    <property type="match status" value="1"/>
</dbReference>
<dbReference type="EMBL" id="QJJY01000001">
    <property type="protein sequence ID" value="PXX41227.1"/>
    <property type="molecule type" value="Genomic_DNA"/>
</dbReference>
<comment type="catalytic activity">
    <reaction evidence="11">
        <text>6-carboxyhexanoyl-[ACP] + L-alanine + H(+) = (8S)-8-amino-7-oxononanoate + holo-[ACP] + CO2</text>
        <dbReference type="Rhea" id="RHEA:42288"/>
        <dbReference type="Rhea" id="RHEA-COMP:9685"/>
        <dbReference type="Rhea" id="RHEA-COMP:9955"/>
        <dbReference type="ChEBI" id="CHEBI:15378"/>
        <dbReference type="ChEBI" id="CHEBI:16526"/>
        <dbReference type="ChEBI" id="CHEBI:57972"/>
        <dbReference type="ChEBI" id="CHEBI:64479"/>
        <dbReference type="ChEBI" id="CHEBI:78846"/>
        <dbReference type="ChEBI" id="CHEBI:149468"/>
        <dbReference type="EC" id="2.3.1.47"/>
    </reaction>
</comment>
<evidence type="ECO:0000313" key="14">
    <source>
        <dbReference type="EMBL" id="PXX41227.1"/>
    </source>
</evidence>
<dbReference type="Gene3D" id="3.90.1150.10">
    <property type="entry name" value="Aspartate Aminotransferase, domain 1"/>
    <property type="match status" value="1"/>
</dbReference>
<dbReference type="CDD" id="cd06454">
    <property type="entry name" value="KBL_like"/>
    <property type="match status" value="1"/>
</dbReference>
<dbReference type="InterPro" id="IPR050087">
    <property type="entry name" value="AON_synthase_class-II"/>
</dbReference>
<evidence type="ECO:0000256" key="6">
    <source>
        <dbReference type="ARBA" id="ARBA00022679"/>
    </source>
</evidence>
<reference evidence="14 15" key="1">
    <citation type="submission" date="2018-05" db="EMBL/GenBank/DDBJ databases">
        <title>Comparative genomics of bacterial root endophytes of switchgrass collected from native prairies over two seasons.</title>
        <authorList>
            <person name="Tang Y."/>
        </authorList>
    </citation>
    <scope>NUCLEOTIDE SEQUENCE [LARGE SCALE GENOMIC DNA]</scope>
    <source>
        <strain evidence="14 15">NFIX32</strain>
    </source>
</reference>
<evidence type="ECO:0000256" key="8">
    <source>
        <dbReference type="ARBA" id="ARBA00022898"/>
    </source>
</evidence>
<gene>
    <name evidence="14" type="ORF">NA66_1001837</name>
</gene>
<evidence type="ECO:0000256" key="12">
    <source>
        <dbReference type="RuleBase" id="RU003693"/>
    </source>
</evidence>
<dbReference type="Proteomes" id="UP000247755">
    <property type="component" value="Unassembled WGS sequence"/>
</dbReference>
<evidence type="ECO:0000256" key="9">
    <source>
        <dbReference type="ARBA" id="ARBA00032610"/>
    </source>
</evidence>
<comment type="cofactor">
    <cofactor evidence="1 12">
        <name>pyridoxal 5'-phosphate</name>
        <dbReference type="ChEBI" id="CHEBI:597326"/>
    </cofactor>
</comment>
<dbReference type="InterPro" id="IPR015421">
    <property type="entry name" value="PyrdxlP-dep_Trfase_major"/>
</dbReference>
<dbReference type="GO" id="GO:0008710">
    <property type="term" value="F:8-amino-7-oxononanoate synthase activity"/>
    <property type="evidence" value="ECO:0007669"/>
    <property type="project" value="UniProtKB-EC"/>
</dbReference>
<keyword evidence="8 12" id="KW-0663">Pyridoxal phosphate</keyword>
<evidence type="ECO:0000313" key="15">
    <source>
        <dbReference type="Proteomes" id="UP000247755"/>
    </source>
</evidence>
<keyword evidence="6" id="KW-0808">Transferase</keyword>
<protein>
    <recommendedName>
        <fullName evidence="5">8-amino-7-oxononanoate synthase</fullName>
        <ecNumber evidence="5">2.3.1.47</ecNumber>
    </recommendedName>
    <alternativeName>
        <fullName evidence="9">7-keto-8-amino-pelargonic acid synthase</fullName>
    </alternativeName>
    <alternativeName>
        <fullName evidence="10">8-amino-7-ketopelargonate synthase</fullName>
    </alternativeName>
</protein>
<dbReference type="Gene3D" id="3.40.640.10">
    <property type="entry name" value="Type I PLP-dependent aspartate aminotransferase-like (Major domain)"/>
    <property type="match status" value="1"/>
</dbReference>
<dbReference type="PANTHER" id="PTHR13693">
    <property type="entry name" value="CLASS II AMINOTRANSFERASE/8-AMINO-7-OXONONANOATE SYNTHASE"/>
    <property type="match status" value="1"/>
</dbReference>
<evidence type="ECO:0000256" key="10">
    <source>
        <dbReference type="ARBA" id="ARBA00033381"/>
    </source>
</evidence>
<evidence type="ECO:0000256" key="7">
    <source>
        <dbReference type="ARBA" id="ARBA00022756"/>
    </source>
</evidence>
<sequence length="395" mass="41895">MTHSLDSFAEQKLAELSAANLRRVLTETDRSEGIWIRRDGRRLLSFSCNDYLNLTQHPAVKEAAIAAIRRYGAGAGASRLVTGNHPLFADLEARLAGLMGTEAACVFGSGYLANSGIVPALVGKEDLILIDELAHGCLWAGAQLSRGRTVAFRHNDLAHVEALLDEHRRAHGKAILLTDGVFSQDGDIAPLEALVALGDRFDTWVMSDDAHGIGVVGQGRGATFATGRDARVPLKMGTLGKAVGSYGGYLAASAPVIDLIRNRARTYGLTTGQPPATVAATIASLEIIATDPALVGRPLAKAKAFAASLGIPEPQTPIVPIIIGDERATLDASRMLADEGFFVTAIRPPTVPRGTARLRVLITAGHPDDEIERLATVIRQRVARADARPAADHPQ</sequence>
<proteinExistence type="inferred from homology"/>
<evidence type="ECO:0000259" key="13">
    <source>
        <dbReference type="Pfam" id="PF00155"/>
    </source>
</evidence>
<evidence type="ECO:0000256" key="2">
    <source>
        <dbReference type="ARBA" id="ARBA00004746"/>
    </source>
</evidence>
<evidence type="ECO:0000256" key="11">
    <source>
        <dbReference type="ARBA" id="ARBA00047715"/>
    </source>
</evidence>
<comment type="pathway">
    <text evidence="2">Cofactor biosynthesis; biotin biosynthesis.</text>
</comment>
<accession>A0A318J4H5</accession>
<evidence type="ECO:0000256" key="4">
    <source>
        <dbReference type="ARBA" id="ARBA00011738"/>
    </source>
</evidence>
<dbReference type="InterPro" id="IPR001917">
    <property type="entry name" value="Aminotrans_II_pyridoxalP_BS"/>
</dbReference>
<evidence type="ECO:0000256" key="3">
    <source>
        <dbReference type="ARBA" id="ARBA00010008"/>
    </source>
</evidence>
<dbReference type="Pfam" id="PF00155">
    <property type="entry name" value="Aminotran_1_2"/>
    <property type="match status" value="1"/>
</dbReference>
<dbReference type="InterPro" id="IPR015424">
    <property type="entry name" value="PyrdxlP-dep_Trfase"/>
</dbReference>
<evidence type="ECO:0000256" key="5">
    <source>
        <dbReference type="ARBA" id="ARBA00013187"/>
    </source>
</evidence>
<comment type="similarity">
    <text evidence="3">Belongs to the class-II pyridoxal-phosphate-dependent aminotransferase family. BioF subfamily.</text>
</comment>
<comment type="caution">
    <text evidence="14">The sequence shown here is derived from an EMBL/GenBank/DDBJ whole genome shotgun (WGS) entry which is preliminary data.</text>
</comment>
<dbReference type="SUPFAM" id="SSF53383">
    <property type="entry name" value="PLP-dependent transferases"/>
    <property type="match status" value="1"/>
</dbReference>
<comment type="subunit">
    <text evidence="4">Homodimer.</text>
</comment>
<dbReference type="PROSITE" id="PS00599">
    <property type="entry name" value="AA_TRANSFER_CLASS_2"/>
    <property type="match status" value="1"/>
</dbReference>
<organism evidence="14 15">
    <name type="scientific">Burkholderia pyrrocinia</name>
    <name type="common">Pseudomonas pyrrocinia</name>
    <dbReference type="NCBI Taxonomy" id="60550"/>
    <lineage>
        <taxon>Bacteria</taxon>
        <taxon>Pseudomonadati</taxon>
        <taxon>Pseudomonadota</taxon>
        <taxon>Betaproteobacteria</taxon>
        <taxon>Burkholderiales</taxon>
        <taxon>Burkholderiaceae</taxon>
        <taxon>Burkholderia</taxon>
        <taxon>Burkholderia cepacia complex</taxon>
    </lineage>
</organism>
<feature type="domain" description="Aminotransferase class I/classII large" evidence="13">
    <location>
        <begin position="43"/>
        <end position="378"/>
    </location>
</feature>
<dbReference type="InterPro" id="IPR004839">
    <property type="entry name" value="Aminotransferase_I/II_large"/>
</dbReference>
<evidence type="ECO:0000256" key="1">
    <source>
        <dbReference type="ARBA" id="ARBA00001933"/>
    </source>
</evidence>
<keyword evidence="7" id="KW-0093">Biotin biosynthesis</keyword>
<dbReference type="AlphaFoldDB" id="A0A318J4H5"/>
<dbReference type="EC" id="2.3.1.47" evidence="5"/>
<dbReference type="GO" id="GO:0030170">
    <property type="term" value="F:pyridoxal phosphate binding"/>
    <property type="evidence" value="ECO:0007669"/>
    <property type="project" value="InterPro"/>
</dbReference>
<dbReference type="GO" id="GO:0009102">
    <property type="term" value="P:biotin biosynthetic process"/>
    <property type="evidence" value="ECO:0007669"/>
    <property type="project" value="UniProtKB-KW"/>
</dbReference>
<name>A0A318J4H5_BURPY</name>
<dbReference type="InterPro" id="IPR015422">
    <property type="entry name" value="PyrdxlP-dep_Trfase_small"/>
</dbReference>